<dbReference type="EMBL" id="JACEGQ020000011">
    <property type="protein sequence ID" value="KAH8493398.1"/>
    <property type="molecule type" value="Genomic_DNA"/>
</dbReference>
<comment type="caution">
    <text evidence="2">The sequence shown here is derived from an EMBL/GenBank/DDBJ whole genome shotgun (WGS) entry which is preliminary data.</text>
</comment>
<feature type="compositionally biased region" description="Low complexity" evidence="1">
    <location>
        <begin position="98"/>
        <end position="115"/>
    </location>
</feature>
<gene>
    <name evidence="2" type="ORF">H0E87_020219</name>
</gene>
<keyword evidence="3" id="KW-1185">Reference proteome</keyword>
<feature type="compositionally biased region" description="Basic and acidic residues" evidence="1">
    <location>
        <begin position="147"/>
        <end position="156"/>
    </location>
</feature>
<protein>
    <submittedName>
        <fullName evidence="2">Uncharacterized protein</fullName>
    </submittedName>
</protein>
<organism evidence="2 3">
    <name type="scientific">Populus deltoides</name>
    <name type="common">Eastern poplar</name>
    <name type="synonym">Eastern cottonwood</name>
    <dbReference type="NCBI Taxonomy" id="3696"/>
    <lineage>
        <taxon>Eukaryota</taxon>
        <taxon>Viridiplantae</taxon>
        <taxon>Streptophyta</taxon>
        <taxon>Embryophyta</taxon>
        <taxon>Tracheophyta</taxon>
        <taxon>Spermatophyta</taxon>
        <taxon>Magnoliopsida</taxon>
        <taxon>eudicotyledons</taxon>
        <taxon>Gunneridae</taxon>
        <taxon>Pentapetalae</taxon>
        <taxon>rosids</taxon>
        <taxon>fabids</taxon>
        <taxon>Malpighiales</taxon>
        <taxon>Salicaceae</taxon>
        <taxon>Saliceae</taxon>
        <taxon>Populus</taxon>
    </lineage>
</organism>
<accession>A0A8T2XJU1</accession>
<reference evidence="2" key="1">
    <citation type="journal article" date="2021" name="J. Hered.">
        <title>Genome Assembly of Salicaceae Populus deltoides (Eastern Cottonwood) I-69 Based on Nanopore Sequencing and Hi-C Technologies.</title>
        <authorList>
            <person name="Bai S."/>
            <person name="Wu H."/>
            <person name="Zhang J."/>
            <person name="Pan Z."/>
            <person name="Zhao W."/>
            <person name="Li Z."/>
            <person name="Tong C."/>
        </authorList>
    </citation>
    <scope>NUCLEOTIDE SEQUENCE</scope>
    <source>
        <tissue evidence="2">Leaf</tissue>
    </source>
</reference>
<sequence length="258" mass="28800">MSQVLRSSKTAKTLNLDQNQLQNSYSDFIRDLAEPQEVVDMELKERKRKKLRQIRRIGPKHTCIKRKKVKKTRLALANRGLADVAPDCYRNKYLKDNSSSPAIKSSSAKHAAITSNHASMDTETSDAHTSLPSPLSSQCSQQASSESIKEIKENNRNARSKTRKLKVLQASGSVANTTEKGVSFDSLNSGIKQGNVRFEAAYKDNQADGFDRKKETREMLHDAAALGLGIYQDLIGYEEGVRGNIDREVDEWTSANQL</sequence>
<evidence type="ECO:0000313" key="3">
    <source>
        <dbReference type="Proteomes" id="UP000807159"/>
    </source>
</evidence>
<dbReference type="Proteomes" id="UP000807159">
    <property type="component" value="Chromosome 11"/>
</dbReference>
<proteinExistence type="predicted"/>
<dbReference type="AlphaFoldDB" id="A0A8T2XJU1"/>
<evidence type="ECO:0000256" key="1">
    <source>
        <dbReference type="SAM" id="MobiDB-lite"/>
    </source>
</evidence>
<feature type="compositionally biased region" description="Low complexity" evidence="1">
    <location>
        <begin position="130"/>
        <end position="146"/>
    </location>
</feature>
<name>A0A8T2XJU1_POPDE</name>
<evidence type="ECO:0000313" key="2">
    <source>
        <dbReference type="EMBL" id="KAH8493398.1"/>
    </source>
</evidence>
<feature type="region of interest" description="Disordered" evidence="1">
    <location>
        <begin position="96"/>
        <end position="165"/>
    </location>
</feature>